<reference evidence="12" key="1">
    <citation type="submission" date="2024-01" db="EMBL/GenBank/DDBJ databases">
        <title>Bank of Algae and Cyanobacteria of the Azores (BACA) strain genomes.</title>
        <authorList>
            <person name="Luz R."/>
            <person name="Cordeiro R."/>
            <person name="Fonseca A."/>
            <person name="Goncalves V."/>
        </authorList>
    </citation>
    <scope>NUCLEOTIDE SEQUENCE</scope>
    <source>
        <strain evidence="12">BACA0141</strain>
    </source>
</reference>
<dbReference type="InterPro" id="IPR050352">
    <property type="entry name" value="ABCG_transporters"/>
</dbReference>
<feature type="transmembrane region" description="Helical" evidence="9">
    <location>
        <begin position="761"/>
        <end position="784"/>
    </location>
</feature>
<evidence type="ECO:0000256" key="4">
    <source>
        <dbReference type="ARBA" id="ARBA00022741"/>
    </source>
</evidence>
<feature type="domain" description="ABC transporter" evidence="11">
    <location>
        <begin position="336"/>
        <end position="572"/>
    </location>
</feature>
<dbReference type="GO" id="GO:0016887">
    <property type="term" value="F:ATP hydrolysis activity"/>
    <property type="evidence" value="ECO:0007669"/>
    <property type="project" value="InterPro"/>
</dbReference>
<dbReference type="InterPro" id="IPR027417">
    <property type="entry name" value="P-loop_NTPase"/>
</dbReference>
<dbReference type="Pfam" id="PF01061">
    <property type="entry name" value="ABC2_membrane"/>
    <property type="match status" value="1"/>
</dbReference>
<keyword evidence="6 9" id="KW-1133">Transmembrane helix</keyword>
<dbReference type="AlphaFoldDB" id="A0AAW9Q441"/>
<evidence type="ECO:0000313" key="12">
    <source>
        <dbReference type="EMBL" id="MEE3718195.1"/>
    </source>
</evidence>
<evidence type="ECO:0000256" key="6">
    <source>
        <dbReference type="ARBA" id="ARBA00022989"/>
    </source>
</evidence>
<proteinExistence type="predicted"/>
<keyword evidence="4" id="KW-0547">Nucleotide-binding</keyword>
<feature type="transmembrane region" description="Helical" evidence="9">
    <location>
        <begin position="796"/>
        <end position="821"/>
    </location>
</feature>
<dbReference type="GO" id="GO:0005524">
    <property type="term" value="F:ATP binding"/>
    <property type="evidence" value="ECO:0007669"/>
    <property type="project" value="UniProtKB-KW"/>
</dbReference>
<dbReference type="Pfam" id="PF00498">
    <property type="entry name" value="FHA"/>
    <property type="match status" value="3"/>
</dbReference>
<evidence type="ECO:0000313" key="13">
    <source>
        <dbReference type="Proteomes" id="UP001333818"/>
    </source>
</evidence>
<keyword evidence="5" id="KW-0067">ATP-binding</keyword>
<evidence type="ECO:0000256" key="7">
    <source>
        <dbReference type="ARBA" id="ARBA00023136"/>
    </source>
</evidence>
<dbReference type="GO" id="GO:0140359">
    <property type="term" value="F:ABC-type transporter activity"/>
    <property type="evidence" value="ECO:0007669"/>
    <property type="project" value="InterPro"/>
</dbReference>
<evidence type="ECO:0000256" key="8">
    <source>
        <dbReference type="SAM" id="MobiDB-lite"/>
    </source>
</evidence>
<accession>A0AAW9Q441</accession>
<sequence length="1001" mass="112054">MSIARLEIRKGNGSIQHFTIASDLLSIGRTPDNMLRLDSLDVSRRHAQLTLTQQGHYVLEDLKSASGTIVNQRALVPHQPQQLNQGDCIKIGSFELLFFSSDITSPLSIEQEFTVFAQNPAIDKTIVTSGSSKPILRISTPQWMREFALTQERITFGRSPSCDICIDLPVVSSQHGYLQRCADRYEIIDLNSKNGINYNNLPIRQRILDDGDICYIGGIISLQFLAAGRSEIPKKTSPEHTQVSIGQRFPIRIGRAPQNDICIDHPSVSRFHAEVLKLSGSLILRDLSSGNGTFVNGKAINRDWVLKVGDGIRIGMSSLTLNIDETLDRVDETGNLRIDAVQLTKVVGKGIKLLDNISISILPREFVIIAGVSGGGKSTLLDALNGFRPANKGHVFVNGTDLYKNFSAYRTQLGYVPQKDIVHMELSVEQVLDYAAQLRLPKDTTPSERAQRVNVVLEELELTHRRQIPVKALSGGQLKRVSIGVELITEPGLFFLDEATSGLDPGMDAEVMQLLRKLADRGRTIMLITHNIGNIYACNLVVFLAAGGRVAYFGSPQEAPQYFGVSEFKDIYQKVERDLTPVAWQQRYLHSPYYQKYVVERQQELHEDITGTRVRQQPTLAGSGKHISNWSQFLILSRRNIDVLLRDRVSLLLMLAIAPIIGLLDFITWKPEIYDLDKGNASQVITMLFTTVLFAVMTGSLTTMREIVKEIEIYRREHMVFLTILPYIFSKVWIFALLALYQAAVFVLLKYLAIQLPNNGIILLEMYVTLVLSAIAGMMMGFLVSTVSPNQNVAPLLTIIFLIPQIIFGGGVLPVSTFGAAGQVANQLSLTKWPFEALVTITGLGRNVAMDSCWQLPEAERKSLSVEQKKKDCSCLGQQMFTRCEFPGIKAKYRPAVDLPEPSKPKAPGDPPSDPRELENYKEKTKVYQDEVQRWQKDYGKWKTDYEGALGEAEGTIQGYYRDFGHMFNINLFQHWLMLGIAIVGMFVTVVVVQKLKDFRL</sequence>
<dbReference type="InterPro" id="IPR000253">
    <property type="entry name" value="FHA_dom"/>
</dbReference>
<feature type="transmembrane region" description="Helical" evidence="9">
    <location>
        <begin position="649"/>
        <end position="669"/>
    </location>
</feature>
<evidence type="ECO:0000259" key="11">
    <source>
        <dbReference type="PROSITE" id="PS50893"/>
    </source>
</evidence>
<evidence type="ECO:0000259" key="10">
    <source>
        <dbReference type="PROSITE" id="PS50006"/>
    </source>
</evidence>
<dbReference type="CDD" id="cd00060">
    <property type="entry name" value="FHA"/>
    <property type="match status" value="3"/>
</dbReference>
<dbReference type="SUPFAM" id="SSF49879">
    <property type="entry name" value="SMAD/FHA domain"/>
    <property type="match status" value="3"/>
</dbReference>
<dbReference type="InterPro" id="IPR013525">
    <property type="entry name" value="ABC2_TM"/>
</dbReference>
<dbReference type="SMART" id="SM00240">
    <property type="entry name" value="FHA"/>
    <property type="match status" value="3"/>
</dbReference>
<dbReference type="PANTHER" id="PTHR48041:SF139">
    <property type="entry name" value="PROTEIN SCARLET"/>
    <property type="match status" value="1"/>
</dbReference>
<dbReference type="SUPFAM" id="SSF52540">
    <property type="entry name" value="P-loop containing nucleoside triphosphate hydrolases"/>
    <property type="match status" value="1"/>
</dbReference>
<feature type="transmembrane region" description="Helical" evidence="9">
    <location>
        <begin position="724"/>
        <end position="749"/>
    </location>
</feature>
<organism evidence="12 13">
    <name type="scientific">Tumidithrix elongata BACA0141</name>
    <dbReference type="NCBI Taxonomy" id="2716417"/>
    <lineage>
        <taxon>Bacteria</taxon>
        <taxon>Bacillati</taxon>
        <taxon>Cyanobacteriota</taxon>
        <taxon>Cyanophyceae</taxon>
        <taxon>Pseudanabaenales</taxon>
        <taxon>Pseudanabaenaceae</taxon>
        <taxon>Tumidithrix</taxon>
        <taxon>Tumidithrix elongata</taxon>
    </lineage>
</organism>
<dbReference type="SMART" id="SM00382">
    <property type="entry name" value="AAA"/>
    <property type="match status" value="1"/>
</dbReference>
<dbReference type="PANTHER" id="PTHR48041">
    <property type="entry name" value="ABC TRANSPORTER G FAMILY MEMBER 28"/>
    <property type="match status" value="1"/>
</dbReference>
<evidence type="ECO:0000256" key="2">
    <source>
        <dbReference type="ARBA" id="ARBA00022448"/>
    </source>
</evidence>
<feature type="domain" description="FHA" evidence="10">
    <location>
        <begin position="251"/>
        <end position="300"/>
    </location>
</feature>
<feature type="region of interest" description="Disordered" evidence="8">
    <location>
        <begin position="896"/>
        <end position="918"/>
    </location>
</feature>
<evidence type="ECO:0000256" key="3">
    <source>
        <dbReference type="ARBA" id="ARBA00022692"/>
    </source>
</evidence>
<comment type="caution">
    <text evidence="12">The sequence shown here is derived from an EMBL/GenBank/DDBJ whole genome shotgun (WGS) entry which is preliminary data.</text>
</comment>
<dbReference type="GO" id="GO:0016020">
    <property type="term" value="C:membrane"/>
    <property type="evidence" value="ECO:0007669"/>
    <property type="project" value="UniProtKB-SubCell"/>
</dbReference>
<dbReference type="PROSITE" id="PS00211">
    <property type="entry name" value="ABC_TRANSPORTER_1"/>
    <property type="match status" value="1"/>
</dbReference>
<feature type="transmembrane region" description="Helical" evidence="9">
    <location>
        <begin position="681"/>
        <end position="703"/>
    </location>
</feature>
<dbReference type="PROSITE" id="PS50006">
    <property type="entry name" value="FHA_DOMAIN"/>
    <property type="match status" value="3"/>
</dbReference>
<feature type="transmembrane region" description="Helical" evidence="9">
    <location>
        <begin position="973"/>
        <end position="993"/>
    </location>
</feature>
<evidence type="ECO:0000256" key="1">
    <source>
        <dbReference type="ARBA" id="ARBA00004141"/>
    </source>
</evidence>
<keyword evidence="13" id="KW-1185">Reference proteome</keyword>
<dbReference type="EMBL" id="JAZBJZ010000067">
    <property type="protein sequence ID" value="MEE3718195.1"/>
    <property type="molecule type" value="Genomic_DNA"/>
</dbReference>
<dbReference type="Gene3D" id="3.40.50.300">
    <property type="entry name" value="P-loop containing nucleotide triphosphate hydrolases"/>
    <property type="match status" value="1"/>
</dbReference>
<dbReference type="RefSeq" id="WP_330484627.1">
    <property type="nucleotide sequence ID" value="NZ_JAZBJZ010000067.1"/>
</dbReference>
<feature type="domain" description="FHA" evidence="10">
    <location>
        <begin position="25"/>
        <end position="75"/>
    </location>
</feature>
<keyword evidence="7 9" id="KW-0472">Membrane</keyword>
<keyword evidence="2" id="KW-0813">Transport</keyword>
<dbReference type="Pfam" id="PF00005">
    <property type="entry name" value="ABC_tran"/>
    <property type="match status" value="1"/>
</dbReference>
<gene>
    <name evidence="12" type="ORF">V2H45_15760</name>
</gene>
<dbReference type="InterPro" id="IPR008984">
    <property type="entry name" value="SMAD_FHA_dom_sf"/>
</dbReference>
<dbReference type="InterPro" id="IPR003439">
    <property type="entry name" value="ABC_transporter-like_ATP-bd"/>
</dbReference>
<comment type="subcellular location">
    <subcellularLocation>
        <location evidence="1">Membrane</location>
        <topology evidence="1">Multi-pass membrane protein</topology>
    </subcellularLocation>
</comment>
<dbReference type="Gene3D" id="2.60.200.20">
    <property type="match status" value="3"/>
</dbReference>
<feature type="domain" description="FHA" evidence="10">
    <location>
        <begin position="154"/>
        <end position="203"/>
    </location>
</feature>
<dbReference type="InterPro" id="IPR003593">
    <property type="entry name" value="AAA+_ATPase"/>
</dbReference>
<protein>
    <submittedName>
        <fullName evidence="12">FHA domain-containing protein</fullName>
    </submittedName>
</protein>
<dbReference type="PROSITE" id="PS50893">
    <property type="entry name" value="ABC_TRANSPORTER_2"/>
    <property type="match status" value="1"/>
</dbReference>
<name>A0AAW9Q441_9CYAN</name>
<dbReference type="Proteomes" id="UP001333818">
    <property type="component" value="Unassembled WGS sequence"/>
</dbReference>
<keyword evidence="3 9" id="KW-0812">Transmembrane</keyword>
<dbReference type="InterPro" id="IPR017871">
    <property type="entry name" value="ABC_transporter-like_CS"/>
</dbReference>
<evidence type="ECO:0000256" key="9">
    <source>
        <dbReference type="SAM" id="Phobius"/>
    </source>
</evidence>
<evidence type="ECO:0000256" key="5">
    <source>
        <dbReference type="ARBA" id="ARBA00022840"/>
    </source>
</evidence>